<dbReference type="AlphaFoldDB" id="A0A7Y9S532"/>
<feature type="domain" description="SnoaL-like" evidence="1">
    <location>
        <begin position="15"/>
        <end position="145"/>
    </location>
</feature>
<evidence type="ECO:0000313" key="3">
    <source>
        <dbReference type="Proteomes" id="UP000540656"/>
    </source>
</evidence>
<protein>
    <recommendedName>
        <fullName evidence="1">SnoaL-like domain-containing protein</fullName>
    </recommendedName>
</protein>
<sequence length="168" mass="18436">MSTEERLAALEQRLRELEDREAIVELIAGYGPFVDGGAAEDVAAQWTEDGVYDVDEITMHGRKQLRAMVRSDNHQGWIKGGCAHFLGPVKVTLAGDEAIAVCHSLMVVNKGGAFEQAPDFVVRRATAHHFELVRTDEGWLVAKRTSRVLDGRAESPELLVKGARGEKA</sequence>
<dbReference type="InterPro" id="IPR037401">
    <property type="entry name" value="SnoaL-like"/>
</dbReference>
<accession>A0A7Y9S532</accession>
<dbReference type="Gene3D" id="3.10.450.50">
    <property type="match status" value="1"/>
</dbReference>
<organism evidence="2 3">
    <name type="scientific">Nocardioides daedukensis</name>
    <dbReference type="NCBI Taxonomy" id="634462"/>
    <lineage>
        <taxon>Bacteria</taxon>
        <taxon>Bacillati</taxon>
        <taxon>Actinomycetota</taxon>
        <taxon>Actinomycetes</taxon>
        <taxon>Propionibacteriales</taxon>
        <taxon>Nocardioidaceae</taxon>
        <taxon>Nocardioides</taxon>
    </lineage>
</organism>
<comment type="caution">
    <text evidence="2">The sequence shown here is derived from an EMBL/GenBank/DDBJ whole genome shotgun (WGS) entry which is preliminary data.</text>
</comment>
<dbReference type="InterPro" id="IPR032710">
    <property type="entry name" value="NTF2-like_dom_sf"/>
</dbReference>
<dbReference type="RefSeq" id="WP_179502905.1">
    <property type="nucleotide sequence ID" value="NZ_JACCAA010000001.1"/>
</dbReference>
<dbReference type="Proteomes" id="UP000540656">
    <property type="component" value="Unassembled WGS sequence"/>
</dbReference>
<proteinExistence type="predicted"/>
<evidence type="ECO:0000259" key="1">
    <source>
        <dbReference type="Pfam" id="PF13577"/>
    </source>
</evidence>
<reference evidence="2 3" key="1">
    <citation type="submission" date="2020-07" db="EMBL/GenBank/DDBJ databases">
        <title>Sequencing the genomes of 1000 actinobacteria strains.</title>
        <authorList>
            <person name="Klenk H.-P."/>
        </authorList>
    </citation>
    <scope>NUCLEOTIDE SEQUENCE [LARGE SCALE GENOMIC DNA]</scope>
    <source>
        <strain evidence="2 3">DSM 23819</strain>
    </source>
</reference>
<keyword evidence="3" id="KW-1185">Reference proteome</keyword>
<evidence type="ECO:0000313" key="2">
    <source>
        <dbReference type="EMBL" id="NYG59904.1"/>
    </source>
</evidence>
<dbReference type="SUPFAM" id="SSF54427">
    <property type="entry name" value="NTF2-like"/>
    <property type="match status" value="1"/>
</dbReference>
<dbReference type="Pfam" id="PF13577">
    <property type="entry name" value="SnoaL_4"/>
    <property type="match status" value="1"/>
</dbReference>
<name>A0A7Y9S532_9ACTN</name>
<dbReference type="EMBL" id="JACCAA010000001">
    <property type="protein sequence ID" value="NYG59904.1"/>
    <property type="molecule type" value="Genomic_DNA"/>
</dbReference>
<gene>
    <name evidence="2" type="ORF">BJ980_002827</name>
</gene>